<dbReference type="AlphaFoldDB" id="A0A812MCR8"/>
<dbReference type="InterPro" id="IPR038925">
    <property type="entry name" value="At3g17800-like"/>
</dbReference>
<dbReference type="Pfam" id="PF05542">
    <property type="entry name" value="DUF760"/>
    <property type="match status" value="1"/>
</dbReference>
<dbReference type="EMBL" id="CAJNJA010010586">
    <property type="protein sequence ID" value="CAE7259656.1"/>
    <property type="molecule type" value="Genomic_DNA"/>
</dbReference>
<dbReference type="InterPro" id="IPR008479">
    <property type="entry name" value="DUF760"/>
</dbReference>
<keyword evidence="2" id="KW-1185">Reference proteome</keyword>
<evidence type="ECO:0000313" key="2">
    <source>
        <dbReference type="Proteomes" id="UP000601435"/>
    </source>
</evidence>
<dbReference type="PANTHER" id="PTHR31808">
    <property type="entry name" value="EXPRESSED PROTEIN"/>
    <property type="match status" value="1"/>
</dbReference>
<name>A0A812MCR8_9DINO</name>
<proteinExistence type="predicted"/>
<dbReference type="Proteomes" id="UP000601435">
    <property type="component" value="Unassembled WGS sequence"/>
</dbReference>
<reference evidence="1" key="1">
    <citation type="submission" date="2021-02" db="EMBL/GenBank/DDBJ databases">
        <authorList>
            <person name="Dougan E. K."/>
            <person name="Rhodes N."/>
            <person name="Thang M."/>
            <person name="Chan C."/>
        </authorList>
    </citation>
    <scope>NUCLEOTIDE SEQUENCE</scope>
</reference>
<dbReference type="PANTHER" id="PTHR31808:SF4">
    <property type="entry name" value="LIGASE, PUTATIVE (DUF760)-RELATED"/>
    <property type="match status" value="1"/>
</dbReference>
<evidence type="ECO:0000313" key="1">
    <source>
        <dbReference type="EMBL" id="CAE7259656.1"/>
    </source>
</evidence>
<feature type="non-terminal residue" evidence="1">
    <location>
        <position position="175"/>
    </location>
</feature>
<protein>
    <submittedName>
        <fullName evidence="1">Uncharacterized protein</fullName>
    </submittedName>
</protein>
<organism evidence="1 2">
    <name type="scientific">Symbiodinium necroappetens</name>
    <dbReference type="NCBI Taxonomy" id="1628268"/>
    <lineage>
        <taxon>Eukaryota</taxon>
        <taxon>Sar</taxon>
        <taxon>Alveolata</taxon>
        <taxon>Dinophyceae</taxon>
        <taxon>Suessiales</taxon>
        <taxon>Symbiodiniaceae</taxon>
        <taxon>Symbiodinium</taxon>
    </lineage>
</organism>
<sequence>MVKLDMSGEQLKGLTEIYSMEALEMVRDHLFNIIDVQAPDRGANAPALRISLYQASQVYAMSALFGYFLRQADIRYQLDKLVSLGSKDVPPEVSQHEGRKKHRRPVPRWMELQWVQSETQSDVSLKDYIERFGPAELRQIRTVASAEARYTLEIQIGALFGNLRDLKSRLMKAIE</sequence>
<gene>
    <name evidence="1" type="ORF">SNEC2469_LOCUS5883</name>
</gene>
<accession>A0A812MCR8</accession>
<dbReference type="OrthoDB" id="25131at2759"/>
<comment type="caution">
    <text evidence="1">The sequence shown here is derived from an EMBL/GenBank/DDBJ whole genome shotgun (WGS) entry which is preliminary data.</text>
</comment>